<reference evidence="13 14" key="1">
    <citation type="submission" date="2018-01" db="EMBL/GenBank/DDBJ databases">
        <title>Halomonas endophytica sp. nov., isolated from storage liquid in the stems of Populus euphratica.</title>
        <authorList>
            <person name="Chen C."/>
        </authorList>
    </citation>
    <scope>NUCLEOTIDE SEQUENCE [LARGE SCALE GENOMIC DNA]</scope>
    <source>
        <strain evidence="13 14">MC28</strain>
    </source>
</reference>
<comment type="cofactor">
    <cofactor evidence="1">
        <name>Fe(2+)</name>
        <dbReference type="ChEBI" id="CHEBI:29033"/>
    </cofactor>
</comment>
<evidence type="ECO:0000256" key="4">
    <source>
        <dbReference type="ARBA" id="ARBA00012531"/>
    </source>
</evidence>
<comment type="catalytic activity">
    <reaction evidence="9">
        <text>2-oxoglutarate + O2 + 2 H(+) = ethene + 3 CO2 + H2O</text>
        <dbReference type="Rhea" id="RHEA:31523"/>
        <dbReference type="ChEBI" id="CHEBI:15377"/>
        <dbReference type="ChEBI" id="CHEBI:15378"/>
        <dbReference type="ChEBI" id="CHEBI:15379"/>
        <dbReference type="ChEBI" id="CHEBI:16526"/>
        <dbReference type="ChEBI" id="CHEBI:16810"/>
        <dbReference type="ChEBI" id="CHEBI:18153"/>
        <dbReference type="EC" id="1.13.12.19"/>
    </reaction>
</comment>
<feature type="domain" description="Fe2OG dioxygenase" evidence="12">
    <location>
        <begin position="168"/>
        <end position="268"/>
    </location>
</feature>
<dbReference type="AlphaFoldDB" id="A0A2N7UE26"/>
<dbReference type="RefSeq" id="WP_102651383.1">
    <property type="nucleotide sequence ID" value="NZ_PNRF01000001.1"/>
</dbReference>
<dbReference type="InterPro" id="IPR026992">
    <property type="entry name" value="DIOX_N"/>
</dbReference>
<dbReference type="Gene3D" id="2.60.120.330">
    <property type="entry name" value="B-lactam Antibiotic, Isopenicillin N Synthase, Chain"/>
    <property type="match status" value="1"/>
</dbReference>
<dbReference type="InterPro" id="IPR050231">
    <property type="entry name" value="Iron_ascorbate_oxido_reductase"/>
</dbReference>
<dbReference type="InterPro" id="IPR027443">
    <property type="entry name" value="IPNS-like_sf"/>
</dbReference>
<keyword evidence="14" id="KW-1185">Reference proteome</keyword>
<evidence type="ECO:0000313" key="13">
    <source>
        <dbReference type="EMBL" id="PMR78704.1"/>
    </source>
</evidence>
<dbReference type="GO" id="GO:0009693">
    <property type="term" value="P:ethylene biosynthetic process"/>
    <property type="evidence" value="ECO:0007669"/>
    <property type="project" value="UniProtKB-KW"/>
</dbReference>
<comment type="caution">
    <text evidence="13">The sequence shown here is derived from an EMBL/GenBank/DDBJ whole genome shotgun (WGS) entry which is preliminary data.</text>
</comment>
<dbReference type="GO" id="GO:0046872">
    <property type="term" value="F:metal ion binding"/>
    <property type="evidence" value="ECO:0007669"/>
    <property type="project" value="UniProtKB-KW"/>
</dbReference>
<comment type="similarity">
    <text evidence="11">Belongs to the iron/ascorbate-dependent oxidoreductase family.</text>
</comment>
<sequence>MDAFPKISLQKLSSSEMRLDELDILYSTCQNYGFFYLIDHGLSEKKIKDTIKASYDFFNLPKLVKERYNHSSQGVFPATSRGYTPLYGEILHPGEGNDPKEIFDVGIENDSSGRPFLGPTNLPDNEVAPNFSRFLLSLQSDIMDDVVPVLGKAFAEILGMDSDWFKRHFNSPTLLQRVIRYPPNNGAAGKHTDNGFFTLLLQEDLPSCSLKVWFKDHWVSVPSLPGSLIVNLGDMLQELSDDRFMSTPHQVEHNGGTDRISLPFFIYPDIDSRLSSPSGKRSFEVAEVMLSNFLSIWETNDGAGRAIELQ</sequence>
<dbReference type="EC" id="1.14.20.7" evidence="3"/>
<dbReference type="Pfam" id="PF03171">
    <property type="entry name" value="2OG-FeII_Oxy"/>
    <property type="match status" value="1"/>
</dbReference>
<protein>
    <recommendedName>
        <fullName evidence="5">2-oxoglutarate-dependent ethylene/succinate-forming enzyme</fullName>
        <ecNumber evidence="4">1.13.12.19</ecNumber>
        <ecNumber evidence="3">1.14.20.7</ecNumber>
    </recommendedName>
    <alternativeName>
        <fullName evidence="7">2-oxoglutarate dioxygenase (ethylene-forming)</fullName>
    </alternativeName>
    <alternativeName>
        <fullName evidence="8">2-oxoglutarate/L-arginine monooxygenase/decarboxylase (succinate-forming)</fullName>
    </alternativeName>
</protein>
<dbReference type="Proteomes" id="UP000235803">
    <property type="component" value="Unassembled WGS sequence"/>
</dbReference>
<keyword evidence="11" id="KW-0479">Metal-binding</keyword>
<keyword evidence="6" id="KW-0266">Ethylene biosynthesis</keyword>
<dbReference type="Pfam" id="PF14226">
    <property type="entry name" value="DIOX_N"/>
    <property type="match status" value="1"/>
</dbReference>
<gene>
    <name evidence="13" type="ORF">C1H69_00040</name>
</gene>
<evidence type="ECO:0000256" key="1">
    <source>
        <dbReference type="ARBA" id="ARBA00001954"/>
    </source>
</evidence>
<evidence type="ECO:0000256" key="6">
    <source>
        <dbReference type="ARBA" id="ARBA00022666"/>
    </source>
</evidence>
<keyword evidence="11" id="KW-0408">Iron</keyword>
<dbReference type="SUPFAM" id="SSF51197">
    <property type="entry name" value="Clavaminate synthase-like"/>
    <property type="match status" value="1"/>
</dbReference>
<evidence type="ECO:0000256" key="7">
    <source>
        <dbReference type="ARBA" id="ARBA00031011"/>
    </source>
</evidence>
<evidence type="ECO:0000259" key="12">
    <source>
        <dbReference type="PROSITE" id="PS51471"/>
    </source>
</evidence>
<organism evidence="13 14">
    <name type="scientific">Billgrantia endophytica</name>
    <dbReference type="NCBI Taxonomy" id="2033802"/>
    <lineage>
        <taxon>Bacteria</taxon>
        <taxon>Pseudomonadati</taxon>
        <taxon>Pseudomonadota</taxon>
        <taxon>Gammaproteobacteria</taxon>
        <taxon>Oceanospirillales</taxon>
        <taxon>Halomonadaceae</taxon>
        <taxon>Billgrantia</taxon>
    </lineage>
</organism>
<evidence type="ECO:0000256" key="8">
    <source>
        <dbReference type="ARBA" id="ARBA00031282"/>
    </source>
</evidence>
<evidence type="ECO:0000313" key="14">
    <source>
        <dbReference type="Proteomes" id="UP000235803"/>
    </source>
</evidence>
<dbReference type="PROSITE" id="PS51471">
    <property type="entry name" value="FE2OG_OXY"/>
    <property type="match status" value="1"/>
</dbReference>
<accession>A0A2N7UE26</accession>
<keyword evidence="11" id="KW-0560">Oxidoreductase</keyword>
<dbReference type="EMBL" id="PNRF01000001">
    <property type="protein sequence ID" value="PMR78704.1"/>
    <property type="molecule type" value="Genomic_DNA"/>
</dbReference>
<name>A0A2N7UE26_9GAMM</name>
<evidence type="ECO:0000256" key="2">
    <source>
        <dbReference type="ARBA" id="ARBA00004767"/>
    </source>
</evidence>
<comment type="pathway">
    <text evidence="2">Alkene biosynthesis; ethylene biosynthesis via 2-oxoglutarate.</text>
</comment>
<evidence type="ECO:0000256" key="3">
    <source>
        <dbReference type="ARBA" id="ARBA00012293"/>
    </source>
</evidence>
<dbReference type="GO" id="GO:0102276">
    <property type="term" value="F:2-oxoglutarate oxygenase/decarboxylase (ethylene-forming) activity"/>
    <property type="evidence" value="ECO:0007669"/>
    <property type="project" value="UniProtKB-EC"/>
</dbReference>
<dbReference type="PANTHER" id="PTHR47990">
    <property type="entry name" value="2-OXOGLUTARATE (2OG) AND FE(II)-DEPENDENT OXYGENASE SUPERFAMILY PROTEIN-RELATED"/>
    <property type="match status" value="1"/>
</dbReference>
<dbReference type="OrthoDB" id="21825at2"/>
<dbReference type="InterPro" id="IPR005123">
    <property type="entry name" value="Oxoglu/Fe-dep_dioxygenase_dom"/>
</dbReference>
<proteinExistence type="inferred from homology"/>
<comment type="catalytic activity">
    <reaction evidence="10">
        <text>L-arginine + 2-oxoglutarate + O2 = guanidine + L-glutamate 5-semialdehyde + succinate + CO2</text>
        <dbReference type="Rhea" id="RHEA:31535"/>
        <dbReference type="ChEBI" id="CHEBI:15379"/>
        <dbReference type="ChEBI" id="CHEBI:16526"/>
        <dbReference type="ChEBI" id="CHEBI:16810"/>
        <dbReference type="ChEBI" id="CHEBI:30031"/>
        <dbReference type="ChEBI" id="CHEBI:30087"/>
        <dbReference type="ChEBI" id="CHEBI:32682"/>
        <dbReference type="ChEBI" id="CHEBI:58066"/>
        <dbReference type="EC" id="1.14.20.7"/>
    </reaction>
</comment>
<evidence type="ECO:0000256" key="11">
    <source>
        <dbReference type="RuleBase" id="RU003682"/>
    </source>
</evidence>
<evidence type="ECO:0000256" key="9">
    <source>
        <dbReference type="ARBA" id="ARBA00047725"/>
    </source>
</evidence>
<evidence type="ECO:0000256" key="5">
    <source>
        <dbReference type="ARBA" id="ARBA00019045"/>
    </source>
</evidence>
<dbReference type="InterPro" id="IPR044861">
    <property type="entry name" value="IPNS-like_FE2OG_OXY"/>
</dbReference>
<evidence type="ECO:0000256" key="10">
    <source>
        <dbReference type="ARBA" id="ARBA00049359"/>
    </source>
</evidence>
<dbReference type="EC" id="1.13.12.19" evidence="4"/>
<dbReference type="PRINTS" id="PR00682">
    <property type="entry name" value="IPNSYNTHASE"/>
</dbReference>